<keyword evidence="6" id="KW-1133">Transmembrane helix</keyword>
<comment type="function">
    <text evidence="1">Involved in DNA recombination.</text>
</comment>
<proteinExistence type="inferred from homology"/>
<keyword evidence="4" id="KW-0175">Coiled coil</keyword>
<dbReference type="PANTHER" id="PTHR30563">
    <property type="entry name" value="DNA RECOMBINATION PROTEIN RMUC"/>
    <property type="match status" value="1"/>
</dbReference>
<evidence type="ECO:0000256" key="4">
    <source>
        <dbReference type="ARBA" id="ARBA00023054"/>
    </source>
</evidence>
<evidence type="ECO:0000256" key="6">
    <source>
        <dbReference type="SAM" id="Phobius"/>
    </source>
</evidence>
<dbReference type="GO" id="GO:0006310">
    <property type="term" value="P:DNA recombination"/>
    <property type="evidence" value="ECO:0007669"/>
    <property type="project" value="UniProtKB-KW"/>
</dbReference>
<feature type="transmembrane region" description="Helical" evidence="6">
    <location>
        <begin position="20"/>
        <end position="40"/>
    </location>
</feature>
<dbReference type="Pfam" id="PF02646">
    <property type="entry name" value="RmuC"/>
    <property type="match status" value="1"/>
</dbReference>
<reference evidence="8" key="1">
    <citation type="submission" date="2018-06" db="EMBL/GenBank/DDBJ databases">
        <title>Aestuariibacter litoralis strain KCTC 52945T.</title>
        <authorList>
            <person name="Li X."/>
            <person name="Salam N."/>
            <person name="Li J.-L."/>
            <person name="Chen Y.-M."/>
            <person name="Yang Z.-W."/>
            <person name="Zhang L.-Y."/>
            <person name="Han M.-X."/>
            <person name="Xiao M."/>
            <person name="Li W.-J."/>
        </authorList>
    </citation>
    <scope>NUCLEOTIDE SEQUENCE [LARGE SCALE GENOMIC DNA]</scope>
    <source>
        <strain evidence="8">KCTC 52945</strain>
    </source>
</reference>
<keyword evidence="8" id="KW-1185">Reference proteome</keyword>
<keyword evidence="5" id="KW-0233">DNA recombination</keyword>
<comment type="caution">
    <text evidence="7">The sequence shown here is derived from an EMBL/GenBank/DDBJ whole genome shotgun (WGS) entry which is preliminary data.</text>
</comment>
<keyword evidence="6" id="KW-0812">Transmembrane</keyword>
<dbReference type="AlphaFoldDB" id="A0A2W2BKV6"/>
<evidence type="ECO:0000313" key="8">
    <source>
        <dbReference type="Proteomes" id="UP000248795"/>
    </source>
</evidence>
<dbReference type="PANTHER" id="PTHR30563:SF0">
    <property type="entry name" value="DNA RECOMBINATION PROTEIN RMUC"/>
    <property type="match status" value="1"/>
</dbReference>
<sequence>MDLDRTLLEIGGAPVTLLHLLFVAGLFALLLLVAAVILSWRAQAARLGDSIATQRRAAELEYRIAELSGALRTLAEQSQGSQIHLVSTLDERLTDQAERTGQSLKQLHERLAVIDAAQKNIAALSGEMLSLKDILSNKQARGAYGQARMEAIIRDGLPSTAYAFQGSLSNNTRPDCLVSLPDSDIKLVIDAKFPLEAFNALKAATGETELRNAEARLRGDVLKHVKDIAEKYLLAGETHETAIMFVPSESVYAELYEKFEDVIQKAHRARVILASPNVLMLLVQTLQAIFRDARMREQAGLIKVEVTKLLEDVDRLRERVGDLQKHFGAASNDLEKLAVSADKITRRSARIESLELQEPEGGVEIVRPKLVERG</sequence>
<evidence type="ECO:0000256" key="2">
    <source>
        <dbReference type="ARBA" id="ARBA00009840"/>
    </source>
</evidence>
<dbReference type="EMBL" id="QKVK01000005">
    <property type="protein sequence ID" value="PZF76537.1"/>
    <property type="molecule type" value="Genomic_DNA"/>
</dbReference>
<protein>
    <recommendedName>
        <fullName evidence="3">DNA recombination protein RmuC homolog</fullName>
    </recommendedName>
</protein>
<organism evidence="7 8">
    <name type="scientific">Aestuariivirga litoralis</name>
    <dbReference type="NCBI Taxonomy" id="2650924"/>
    <lineage>
        <taxon>Bacteria</taxon>
        <taxon>Pseudomonadati</taxon>
        <taxon>Pseudomonadota</taxon>
        <taxon>Alphaproteobacteria</taxon>
        <taxon>Hyphomicrobiales</taxon>
        <taxon>Aestuariivirgaceae</taxon>
        <taxon>Aestuariivirga</taxon>
    </lineage>
</organism>
<evidence type="ECO:0000313" key="7">
    <source>
        <dbReference type="EMBL" id="PZF76537.1"/>
    </source>
</evidence>
<dbReference type="RefSeq" id="WP_111198774.1">
    <property type="nucleotide sequence ID" value="NZ_QKVK01000005.1"/>
</dbReference>
<evidence type="ECO:0000256" key="5">
    <source>
        <dbReference type="ARBA" id="ARBA00023172"/>
    </source>
</evidence>
<comment type="similarity">
    <text evidence="2">Belongs to the RmuC family.</text>
</comment>
<evidence type="ECO:0000256" key="1">
    <source>
        <dbReference type="ARBA" id="ARBA00003416"/>
    </source>
</evidence>
<dbReference type="InterPro" id="IPR003798">
    <property type="entry name" value="DNA_recombination_RmuC"/>
</dbReference>
<keyword evidence="6" id="KW-0472">Membrane</keyword>
<accession>A0A2W2BKV6</accession>
<name>A0A2W2BKV6_9HYPH</name>
<gene>
    <name evidence="7" type="ORF">DK847_12075</name>
</gene>
<dbReference type="Proteomes" id="UP000248795">
    <property type="component" value="Unassembled WGS sequence"/>
</dbReference>
<evidence type="ECO:0000256" key="3">
    <source>
        <dbReference type="ARBA" id="ARBA00021840"/>
    </source>
</evidence>